<keyword evidence="2" id="KW-0812">Transmembrane</keyword>
<reference evidence="3 4" key="1">
    <citation type="submission" date="2019-03" db="EMBL/GenBank/DDBJ databases">
        <title>Genomic Encyclopedia of Type Strains, Phase IV (KMG-IV): sequencing the most valuable type-strain genomes for metagenomic binning, comparative biology and taxonomic classification.</title>
        <authorList>
            <person name="Goeker M."/>
        </authorList>
    </citation>
    <scope>NUCLEOTIDE SEQUENCE [LARGE SCALE GENOMIC DNA]</scope>
    <source>
        <strain evidence="3 4">DSM 103428</strain>
    </source>
</reference>
<keyword evidence="4" id="KW-1185">Reference proteome</keyword>
<dbReference type="EMBL" id="SMGK01000001">
    <property type="protein sequence ID" value="TCK75926.1"/>
    <property type="molecule type" value="Genomic_DNA"/>
</dbReference>
<keyword evidence="2" id="KW-1133">Transmembrane helix</keyword>
<name>A0A4R1LBR8_9BACT</name>
<dbReference type="Pfam" id="PF04956">
    <property type="entry name" value="TrbC"/>
    <property type="match status" value="1"/>
</dbReference>
<sequence>MIPQRISECHTQKPGRKSSEALSEKHRCRWWPTILMAALPLLFPIAAIAQSGSPFDTGFTALQLLFTGTVARVASLIAIVIGGYQFAHGEPGAKKALAGVAAGTGIAVLAVNVLSWLWGI</sequence>
<evidence type="ECO:0000313" key="4">
    <source>
        <dbReference type="Proteomes" id="UP000295210"/>
    </source>
</evidence>
<dbReference type="RefSeq" id="WP_131992284.1">
    <property type="nucleotide sequence ID" value="NZ_SMGK01000001.1"/>
</dbReference>
<evidence type="ECO:0000256" key="2">
    <source>
        <dbReference type="SAM" id="Phobius"/>
    </source>
</evidence>
<accession>A0A4R1LBR8</accession>
<keyword evidence="2" id="KW-0472">Membrane</keyword>
<comment type="caution">
    <text evidence="3">The sequence shown here is derived from an EMBL/GenBank/DDBJ whole genome shotgun (WGS) entry which is preliminary data.</text>
</comment>
<dbReference type="AlphaFoldDB" id="A0A4R1LBR8"/>
<feature type="compositionally biased region" description="Basic and acidic residues" evidence="1">
    <location>
        <begin position="7"/>
        <end position="20"/>
    </location>
</feature>
<organism evidence="3 4">
    <name type="scientific">Acidipila rosea</name>
    <dbReference type="NCBI Taxonomy" id="768535"/>
    <lineage>
        <taxon>Bacteria</taxon>
        <taxon>Pseudomonadati</taxon>
        <taxon>Acidobacteriota</taxon>
        <taxon>Terriglobia</taxon>
        <taxon>Terriglobales</taxon>
        <taxon>Acidobacteriaceae</taxon>
        <taxon>Acidipila</taxon>
    </lineage>
</organism>
<evidence type="ECO:0000313" key="3">
    <source>
        <dbReference type="EMBL" id="TCK75926.1"/>
    </source>
</evidence>
<proteinExistence type="predicted"/>
<dbReference type="InterPro" id="IPR007039">
    <property type="entry name" value="TrbC/VirB2"/>
</dbReference>
<dbReference type="OrthoDB" id="121238at2"/>
<feature type="transmembrane region" description="Helical" evidence="2">
    <location>
        <begin position="61"/>
        <end position="84"/>
    </location>
</feature>
<feature type="transmembrane region" description="Helical" evidence="2">
    <location>
        <begin position="96"/>
        <end position="118"/>
    </location>
</feature>
<dbReference type="Proteomes" id="UP000295210">
    <property type="component" value="Unassembled WGS sequence"/>
</dbReference>
<feature type="region of interest" description="Disordered" evidence="1">
    <location>
        <begin position="1"/>
        <end position="20"/>
    </location>
</feature>
<evidence type="ECO:0000256" key="1">
    <source>
        <dbReference type="SAM" id="MobiDB-lite"/>
    </source>
</evidence>
<gene>
    <name evidence="3" type="ORF">C7378_0928</name>
</gene>
<feature type="transmembrane region" description="Helical" evidence="2">
    <location>
        <begin position="30"/>
        <end position="49"/>
    </location>
</feature>
<protein>
    <submittedName>
        <fullName evidence="3">Type IV secretion system protein VirB2</fullName>
    </submittedName>
</protein>